<dbReference type="GO" id="GO:0003723">
    <property type="term" value="F:RNA binding"/>
    <property type="evidence" value="ECO:0007669"/>
    <property type="project" value="TreeGrafter"/>
</dbReference>
<dbReference type="PANTHER" id="PTHR31947:SF43">
    <property type="entry name" value="ALBA DNA_RNA-BINDING PROTEIN"/>
    <property type="match status" value="1"/>
</dbReference>
<dbReference type="Proteomes" id="UP001058974">
    <property type="component" value="Chromosome 7"/>
</dbReference>
<evidence type="ECO:0000259" key="2">
    <source>
        <dbReference type="Pfam" id="PF01918"/>
    </source>
</evidence>
<dbReference type="Gramene" id="Psat07G0704800-T1">
    <property type="protein sequence ID" value="KAI5392497.1"/>
    <property type="gene ID" value="KIW84_077048"/>
</dbReference>
<dbReference type="Gene3D" id="3.30.110.20">
    <property type="entry name" value="Alba-like domain"/>
    <property type="match status" value="1"/>
</dbReference>
<protein>
    <recommendedName>
        <fullName evidence="2">DNA/RNA-binding protein Alba-like domain-containing protein</fullName>
    </recommendedName>
</protein>
<comment type="caution">
    <text evidence="3">The sequence shown here is derived from an EMBL/GenBank/DDBJ whole genome shotgun (WGS) entry which is preliminary data.</text>
</comment>
<feature type="compositionally biased region" description="Basic and acidic residues" evidence="1">
    <location>
        <begin position="144"/>
        <end position="195"/>
    </location>
</feature>
<feature type="region of interest" description="Disordered" evidence="1">
    <location>
        <begin position="123"/>
        <end position="206"/>
    </location>
</feature>
<dbReference type="EMBL" id="JAMSHJ010000007">
    <property type="protein sequence ID" value="KAI5392497.1"/>
    <property type="molecule type" value="Genomic_DNA"/>
</dbReference>
<dbReference type="InterPro" id="IPR014560">
    <property type="entry name" value="UCP030333_Alba"/>
</dbReference>
<evidence type="ECO:0000313" key="4">
    <source>
        <dbReference type="Proteomes" id="UP001058974"/>
    </source>
</evidence>
<name>A0A9D5A077_PEA</name>
<reference evidence="3 4" key="1">
    <citation type="journal article" date="2022" name="Nat. Genet.">
        <title>Improved pea reference genome and pan-genome highlight genomic features and evolutionary characteristics.</title>
        <authorList>
            <person name="Yang T."/>
            <person name="Liu R."/>
            <person name="Luo Y."/>
            <person name="Hu S."/>
            <person name="Wang D."/>
            <person name="Wang C."/>
            <person name="Pandey M.K."/>
            <person name="Ge S."/>
            <person name="Xu Q."/>
            <person name="Li N."/>
            <person name="Li G."/>
            <person name="Huang Y."/>
            <person name="Saxena R.K."/>
            <person name="Ji Y."/>
            <person name="Li M."/>
            <person name="Yan X."/>
            <person name="He Y."/>
            <person name="Liu Y."/>
            <person name="Wang X."/>
            <person name="Xiang C."/>
            <person name="Varshney R.K."/>
            <person name="Ding H."/>
            <person name="Gao S."/>
            <person name="Zong X."/>
        </authorList>
    </citation>
    <scope>NUCLEOTIDE SEQUENCE [LARGE SCALE GENOMIC DNA]</scope>
    <source>
        <strain evidence="3 4">cv. Zhongwan 6</strain>
    </source>
</reference>
<dbReference type="InterPro" id="IPR002775">
    <property type="entry name" value="DNA/RNA-bd_Alba-like"/>
</dbReference>
<dbReference type="GO" id="GO:0005634">
    <property type="term" value="C:nucleus"/>
    <property type="evidence" value="ECO:0007669"/>
    <property type="project" value="TreeGrafter"/>
</dbReference>
<proteinExistence type="predicted"/>
<feature type="domain" description="DNA/RNA-binding protein Alba-like" evidence="2">
    <location>
        <begin position="20"/>
        <end position="75"/>
    </location>
</feature>
<accession>A0A9D5A077</accession>
<evidence type="ECO:0000256" key="1">
    <source>
        <dbReference type="SAM" id="MobiDB-lite"/>
    </source>
</evidence>
<dbReference type="PANTHER" id="PTHR31947">
    <property type="entry name" value="DNA/RNA-BINDING PROTEIN ALBA 3"/>
    <property type="match status" value="1"/>
</dbReference>
<keyword evidence="4" id="KW-1185">Reference proteome</keyword>
<dbReference type="InterPro" id="IPR036882">
    <property type="entry name" value="Alba-like_dom_sf"/>
</dbReference>
<dbReference type="AlphaFoldDB" id="A0A9D5A077"/>
<dbReference type="FunFam" id="3.30.110.20:FF:000005">
    <property type="entry name" value="Uncharacterized protein At2g34160"/>
    <property type="match status" value="1"/>
</dbReference>
<feature type="compositionally biased region" description="Basic and acidic residues" evidence="1">
    <location>
        <begin position="123"/>
        <end position="137"/>
    </location>
</feature>
<organism evidence="3 4">
    <name type="scientific">Pisum sativum</name>
    <name type="common">Garden pea</name>
    <name type="synonym">Lathyrus oleraceus</name>
    <dbReference type="NCBI Taxonomy" id="3888"/>
    <lineage>
        <taxon>Eukaryota</taxon>
        <taxon>Viridiplantae</taxon>
        <taxon>Streptophyta</taxon>
        <taxon>Embryophyta</taxon>
        <taxon>Tracheophyta</taxon>
        <taxon>Spermatophyta</taxon>
        <taxon>Magnoliopsida</taxon>
        <taxon>eudicotyledons</taxon>
        <taxon>Gunneridae</taxon>
        <taxon>Pentapetalae</taxon>
        <taxon>rosids</taxon>
        <taxon>fabids</taxon>
        <taxon>Fabales</taxon>
        <taxon>Fabaceae</taxon>
        <taxon>Papilionoideae</taxon>
        <taxon>50 kb inversion clade</taxon>
        <taxon>NPAAA clade</taxon>
        <taxon>Hologalegina</taxon>
        <taxon>IRL clade</taxon>
        <taxon>Fabeae</taxon>
        <taxon>Lathyrus</taxon>
    </lineage>
</organism>
<dbReference type="SUPFAM" id="SSF82704">
    <property type="entry name" value="AlbA-like"/>
    <property type="match status" value="1"/>
</dbReference>
<evidence type="ECO:0000313" key="3">
    <source>
        <dbReference type="EMBL" id="KAI5392497.1"/>
    </source>
</evidence>
<dbReference type="Gramene" id="Psat7g256200.1">
    <property type="protein sequence ID" value="Psat7g256200.1.cds"/>
    <property type="gene ID" value="Psat7g256200"/>
</dbReference>
<sequence length="206" mass="22141">MESITEGVNNINISASIKNNRIHVSTSKKPIFFFVNLAKRYMQQYNEVELSALGSAIASVVSVAEILKQNGLAVEKKIRTSSVILKDNSRARPLQKARIEILLEKTSNFDELMAVEAAENGEKAAAKNGEKADKENGQKAAAENGEKGDKGNGEKGDKENGEKEAAENGEKGDKENGEKAAAENGEKEEIKKSTLHEVSPISPGSG</sequence>
<dbReference type="OrthoDB" id="1699369at2759"/>
<dbReference type="Pfam" id="PF01918">
    <property type="entry name" value="Alba"/>
    <property type="match status" value="1"/>
</dbReference>
<gene>
    <name evidence="3" type="ORF">KIW84_077048</name>
</gene>